<evidence type="ECO:0000256" key="1">
    <source>
        <dbReference type="ARBA" id="ARBA00023277"/>
    </source>
</evidence>
<sequence>MKVQLGCGQITWRHSPEDTQPEEEVLGEIASAGYVGAPWMDAGRSADEIRSAWQRHNLAPAPGYMWGDFWDPSQRTAQIEQARRNAQRSQELGLTEIYVAAGGFDDKTRTGSTRREVVAHSQPDDSLTDEQYEELIRTLQAVGEATLEFGVRACYHNHGGTFIEREDELQRLLDAISPEVLFLGVDTGHFAWAGGDVVDFARRHGDRIKTMHLKDVNAEVRAKGAAEGWDYATFEENGIWTEVGSGSVDFAGLFGVLSEHDFDGWLIVETDVTQLSSAAESAKVSRENLRSLGI</sequence>
<dbReference type="EMBL" id="JBHSCN010000002">
    <property type="protein sequence ID" value="MFC4242004.1"/>
    <property type="molecule type" value="Genomic_DNA"/>
</dbReference>
<keyword evidence="1" id="KW-0119">Carbohydrate metabolism</keyword>
<evidence type="ECO:0000313" key="4">
    <source>
        <dbReference type="Proteomes" id="UP001595900"/>
    </source>
</evidence>
<organism evidence="3 4">
    <name type="scientific">Gryllotalpicola reticulitermitis</name>
    <dbReference type="NCBI Taxonomy" id="1184153"/>
    <lineage>
        <taxon>Bacteria</taxon>
        <taxon>Bacillati</taxon>
        <taxon>Actinomycetota</taxon>
        <taxon>Actinomycetes</taxon>
        <taxon>Micrococcales</taxon>
        <taxon>Microbacteriaceae</taxon>
        <taxon>Gryllotalpicola</taxon>
    </lineage>
</organism>
<dbReference type="GO" id="GO:0016853">
    <property type="term" value="F:isomerase activity"/>
    <property type="evidence" value="ECO:0007669"/>
    <property type="project" value="UniProtKB-KW"/>
</dbReference>
<evidence type="ECO:0000259" key="2">
    <source>
        <dbReference type="Pfam" id="PF01261"/>
    </source>
</evidence>
<evidence type="ECO:0000313" key="3">
    <source>
        <dbReference type="EMBL" id="MFC4242004.1"/>
    </source>
</evidence>
<reference evidence="4" key="1">
    <citation type="journal article" date="2019" name="Int. J. Syst. Evol. Microbiol.">
        <title>The Global Catalogue of Microorganisms (GCM) 10K type strain sequencing project: providing services to taxonomists for standard genome sequencing and annotation.</title>
        <authorList>
            <consortium name="The Broad Institute Genomics Platform"/>
            <consortium name="The Broad Institute Genome Sequencing Center for Infectious Disease"/>
            <person name="Wu L."/>
            <person name="Ma J."/>
        </authorList>
    </citation>
    <scope>NUCLEOTIDE SEQUENCE [LARGE SCALE GENOMIC DNA]</scope>
    <source>
        <strain evidence="4">CGMCC 1.10363</strain>
    </source>
</reference>
<protein>
    <submittedName>
        <fullName evidence="3">Sugar phosphate isomerase/epimerase family protein</fullName>
    </submittedName>
</protein>
<dbReference type="RefSeq" id="WP_390226781.1">
    <property type="nucleotide sequence ID" value="NZ_JBHSCN010000002.1"/>
</dbReference>
<dbReference type="Pfam" id="PF01261">
    <property type="entry name" value="AP_endonuc_2"/>
    <property type="match status" value="1"/>
</dbReference>
<proteinExistence type="predicted"/>
<gene>
    <name evidence="3" type="ORF">ACFOYW_01355</name>
</gene>
<dbReference type="InterPro" id="IPR050312">
    <property type="entry name" value="IolE/XylAMocC-like"/>
</dbReference>
<feature type="domain" description="Xylose isomerase-like TIM barrel" evidence="2">
    <location>
        <begin position="43"/>
        <end position="287"/>
    </location>
</feature>
<name>A0ABV8Q4G2_9MICO</name>
<dbReference type="InterPro" id="IPR013022">
    <property type="entry name" value="Xyl_isomerase-like_TIM-brl"/>
</dbReference>
<dbReference type="PANTHER" id="PTHR12110">
    <property type="entry name" value="HYDROXYPYRUVATE ISOMERASE"/>
    <property type="match status" value="1"/>
</dbReference>
<comment type="caution">
    <text evidence="3">The sequence shown here is derived from an EMBL/GenBank/DDBJ whole genome shotgun (WGS) entry which is preliminary data.</text>
</comment>
<dbReference type="SUPFAM" id="SSF51658">
    <property type="entry name" value="Xylose isomerase-like"/>
    <property type="match status" value="1"/>
</dbReference>
<dbReference type="InterPro" id="IPR036237">
    <property type="entry name" value="Xyl_isomerase-like_sf"/>
</dbReference>
<keyword evidence="4" id="KW-1185">Reference proteome</keyword>
<dbReference type="Gene3D" id="3.20.20.150">
    <property type="entry name" value="Divalent-metal-dependent TIM barrel enzymes"/>
    <property type="match status" value="1"/>
</dbReference>
<accession>A0ABV8Q4G2</accession>
<keyword evidence="3" id="KW-0413">Isomerase</keyword>
<dbReference type="PANTHER" id="PTHR12110:SF41">
    <property type="entry name" value="INOSOSE DEHYDRATASE"/>
    <property type="match status" value="1"/>
</dbReference>
<dbReference type="Proteomes" id="UP001595900">
    <property type="component" value="Unassembled WGS sequence"/>
</dbReference>